<accession>A0A174QNE2</accession>
<name>A0A174QNE2_9CLOT</name>
<proteinExistence type="predicted"/>
<sequence length="221" mass="26323">MDQFYFNGKRSSSNFIDFRISNIKKISDDKNKENYTDYIITFAKENRKNINEFEYEELKKWLLGTHDYRIFNITGLDFSYYAKFLRLNKLQNKDSIDFKLRILNDFCYSYIITDELVAKNNTYRRNVYNWGIVPSDCNIYIEIKEDCDSLILKNTTNNNKIELNDLETSNIELNGFSLETGINEVELKVDGGRADVVINRQDRLEFKELDKYYDETVDTVR</sequence>
<evidence type="ECO:0000313" key="1">
    <source>
        <dbReference type="EMBL" id="CUP74773.1"/>
    </source>
</evidence>
<organism evidence="1 2">
    <name type="scientific">Clostridium baratii</name>
    <dbReference type="NCBI Taxonomy" id="1561"/>
    <lineage>
        <taxon>Bacteria</taxon>
        <taxon>Bacillati</taxon>
        <taxon>Bacillota</taxon>
        <taxon>Clostridia</taxon>
        <taxon>Eubacteriales</taxon>
        <taxon>Clostridiaceae</taxon>
        <taxon>Clostridium</taxon>
    </lineage>
</organism>
<dbReference type="RefSeq" id="WP_055206690.1">
    <property type="nucleotide sequence ID" value="NZ_CZBO01000001.1"/>
</dbReference>
<dbReference type="EMBL" id="CZBO01000001">
    <property type="protein sequence ID" value="CUP74773.1"/>
    <property type="molecule type" value="Genomic_DNA"/>
</dbReference>
<evidence type="ECO:0000313" key="2">
    <source>
        <dbReference type="Proteomes" id="UP000095563"/>
    </source>
</evidence>
<gene>
    <name evidence="1" type="ORF">ERS852568_00644</name>
</gene>
<reference evidence="1 2" key="1">
    <citation type="submission" date="2015-09" db="EMBL/GenBank/DDBJ databases">
        <authorList>
            <consortium name="Pathogen Informatics"/>
        </authorList>
    </citation>
    <scope>NUCLEOTIDE SEQUENCE [LARGE SCALE GENOMIC DNA]</scope>
    <source>
        <strain evidence="1 2">2789STDY5834956</strain>
    </source>
</reference>
<protein>
    <submittedName>
        <fullName evidence="1">Uncharacterized protein</fullName>
    </submittedName>
</protein>
<dbReference type="AlphaFoldDB" id="A0A174QNE2"/>
<dbReference type="Proteomes" id="UP000095563">
    <property type="component" value="Unassembled WGS sequence"/>
</dbReference>